<proteinExistence type="predicted"/>
<evidence type="ECO:0008006" key="3">
    <source>
        <dbReference type="Google" id="ProtNLM"/>
    </source>
</evidence>
<dbReference type="EMBL" id="CP013243">
    <property type="protein sequence ID" value="APH13350.1"/>
    <property type="molecule type" value="Genomic_DNA"/>
</dbReference>
<dbReference type="RefSeq" id="WP_072585776.1">
    <property type="nucleotide sequence ID" value="NZ_CP013243.1"/>
</dbReference>
<sequence length="269" mass="32514">MYCVIQEIENKKYNEYGAYKKLEVDSITWTINGESKTKYSHQYTGGRFERPIRKAYKISMHKSYRENGKVKKKQWVIGTMGYYNVIDTGTWIGDYITQSNLKEKLQEMNITEEELWDIVYKKLDPLIEKINKEFQKTEEYKTDKKHTEIIQKYIRDKDDFEKIYGEDTYDYCYDVFGTLRNEEMINNIKAQYKNKQEYERSYYENFKSNYNNYDFGSYFKTNTSNYTDKEKLYLKTIYKAAAMKLHPDIKKDNGEGMKFLNKLKDEWGI</sequence>
<evidence type="ECO:0000313" key="1">
    <source>
        <dbReference type="EMBL" id="APH13350.1"/>
    </source>
</evidence>
<dbReference type="Proteomes" id="UP000182204">
    <property type="component" value="Chromosome"/>
</dbReference>
<evidence type="ECO:0000313" key="2">
    <source>
        <dbReference type="Proteomes" id="UP000182204"/>
    </source>
</evidence>
<name>A0A1L3NB54_CLOSG</name>
<accession>A0A1L3NB54</accession>
<reference evidence="1 2" key="1">
    <citation type="submission" date="2015-11" db="EMBL/GenBank/DDBJ databases">
        <authorList>
            <person name="Hill K.K."/>
            <person name="Shirey T.B."/>
            <person name="Raphael B."/>
            <person name="Daligault H.E."/>
            <person name="Davenport K.W."/>
            <person name="Bruce D.C."/>
            <person name="Foley B.T."/>
            <person name="Johnson S.L."/>
        </authorList>
    </citation>
    <scope>NUCLEOTIDE SEQUENCE [LARGE SCALE GENOMIC DNA]</scope>
    <source>
        <strain evidence="1 2">CDC_1632</strain>
    </source>
</reference>
<protein>
    <recommendedName>
        <fullName evidence="3">J domain-containing protein</fullName>
    </recommendedName>
</protein>
<gene>
    <name evidence="1" type="ORF">NPD5_2137</name>
</gene>
<organism evidence="1 2">
    <name type="scientific">Clostridium sporogenes</name>
    <dbReference type="NCBI Taxonomy" id="1509"/>
    <lineage>
        <taxon>Bacteria</taxon>
        <taxon>Bacillati</taxon>
        <taxon>Bacillota</taxon>
        <taxon>Clostridia</taxon>
        <taxon>Eubacteriales</taxon>
        <taxon>Clostridiaceae</taxon>
        <taxon>Clostridium</taxon>
    </lineage>
</organism>
<dbReference type="AlphaFoldDB" id="A0A1L3NB54"/>